<evidence type="ECO:0000313" key="2">
    <source>
        <dbReference type="WBParaSite" id="TTAC_0001083701-mRNA-1"/>
    </source>
</evidence>
<accession>A0A0R3XBB0</accession>
<dbReference type="WBParaSite" id="TTAC_0001083701-mRNA-1">
    <property type="protein sequence ID" value="TTAC_0001083701-mRNA-1"/>
    <property type="gene ID" value="TTAC_0001083701"/>
</dbReference>
<feature type="domain" description="DUF5727" evidence="1">
    <location>
        <begin position="40"/>
        <end position="104"/>
    </location>
</feature>
<protein>
    <submittedName>
        <fullName evidence="2">DUF5727 domain-containing protein</fullName>
    </submittedName>
</protein>
<sequence length="161" mass="17556">LLLGSCVVETPSGPSPPLHLRFSNVGAIEALIHNFLIDLIDIKNGKCYVGVEEWGRPCSVSEGAVNITLNDVSKQKELRKLNKGSTFTKIFFVPRCEFEKPEEDMPSQAELSPSTLAAACIFTRGTNLRQLNGLLPTKCFSVLASTGRGAEICENCEFYCG</sequence>
<evidence type="ECO:0000259" key="1">
    <source>
        <dbReference type="Pfam" id="PF18997"/>
    </source>
</evidence>
<reference evidence="2" key="1">
    <citation type="submission" date="2017-02" db="UniProtKB">
        <authorList>
            <consortium name="WormBaseParasite"/>
        </authorList>
    </citation>
    <scope>IDENTIFICATION</scope>
</reference>
<proteinExistence type="predicted"/>
<dbReference type="Pfam" id="PF18997">
    <property type="entry name" value="DUF5727"/>
    <property type="match status" value="1"/>
</dbReference>
<dbReference type="InterPro" id="IPR043785">
    <property type="entry name" value="DUF5727"/>
</dbReference>
<organism evidence="2">
    <name type="scientific">Hydatigena taeniaeformis</name>
    <name type="common">Feline tapeworm</name>
    <name type="synonym">Taenia taeniaeformis</name>
    <dbReference type="NCBI Taxonomy" id="6205"/>
    <lineage>
        <taxon>Eukaryota</taxon>
        <taxon>Metazoa</taxon>
        <taxon>Spiralia</taxon>
        <taxon>Lophotrochozoa</taxon>
        <taxon>Platyhelminthes</taxon>
        <taxon>Cestoda</taxon>
        <taxon>Eucestoda</taxon>
        <taxon>Cyclophyllidea</taxon>
        <taxon>Taeniidae</taxon>
        <taxon>Hydatigera</taxon>
    </lineage>
</organism>
<dbReference type="AlphaFoldDB" id="A0A0R3XBB0"/>
<name>A0A0R3XBB0_HYDTA</name>